<dbReference type="EMBL" id="LT598447">
    <property type="protein sequence ID" value="SCV05457.1"/>
    <property type="molecule type" value="Genomic_DNA"/>
</dbReference>
<dbReference type="GO" id="GO:0000725">
    <property type="term" value="P:recombinational repair"/>
    <property type="evidence" value="ECO:0007669"/>
    <property type="project" value="InterPro"/>
</dbReference>
<feature type="compositionally biased region" description="Polar residues" evidence="1">
    <location>
        <begin position="173"/>
        <end position="183"/>
    </location>
</feature>
<dbReference type="Proteomes" id="UP000189911">
    <property type="component" value="Chromosome H"/>
</dbReference>
<name>A0A1G4KLU3_9SACH</name>
<dbReference type="InterPro" id="IPR027417">
    <property type="entry name" value="P-loop_NTPase"/>
</dbReference>
<organism evidence="2 3">
    <name type="scientific">Lachancea nothofagi CBS 11611</name>
    <dbReference type="NCBI Taxonomy" id="1266666"/>
    <lineage>
        <taxon>Eukaryota</taxon>
        <taxon>Fungi</taxon>
        <taxon>Dikarya</taxon>
        <taxon>Ascomycota</taxon>
        <taxon>Saccharomycotina</taxon>
        <taxon>Saccharomycetes</taxon>
        <taxon>Saccharomycetales</taxon>
        <taxon>Saccharomycetaceae</taxon>
        <taxon>Lachancea</taxon>
    </lineage>
</organism>
<dbReference type="AlphaFoldDB" id="A0A1G4KLU3"/>
<dbReference type="OrthoDB" id="4067310at2759"/>
<feature type="region of interest" description="Disordered" evidence="1">
    <location>
        <begin position="173"/>
        <end position="194"/>
    </location>
</feature>
<sequence length="217" mass="24023">MAETPSESISADKVVVWYSSSEQSISATMADFLNDNGVTPSVRTLYFIDAMGRFPIKEFCQLLPPQENGALFENVRVMASLDLGELIDVVGKIAQFTQVARSAHSRDPVKSPSPQVLVFLRGLDVMFRNTALRDQSRAHLLLRDIMLRLRMIAKSSTSTTKTIVLFPAFHNTNESSADASQPPSKKHKMNPSSLNNNSLAAYISKYYADRIVVLGKP</sequence>
<proteinExistence type="predicted"/>
<dbReference type="InterPro" id="IPR031783">
    <property type="entry name" value="Csm2"/>
</dbReference>
<reference evidence="3" key="1">
    <citation type="submission" date="2016-03" db="EMBL/GenBank/DDBJ databases">
        <authorList>
            <person name="Devillers Hugo."/>
        </authorList>
    </citation>
    <scope>NUCLEOTIDE SEQUENCE [LARGE SCALE GENOMIC DNA]</scope>
</reference>
<dbReference type="Pfam" id="PF16834">
    <property type="entry name" value="CSM2"/>
    <property type="match status" value="1"/>
</dbReference>
<dbReference type="GO" id="GO:0005634">
    <property type="term" value="C:nucleus"/>
    <property type="evidence" value="ECO:0007669"/>
    <property type="project" value="InterPro"/>
</dbReference>
<dbReference type="GO" id="GO:0097196">
    <property type="term" value="C:Shu complex"/>
    <property type="evidence" value="ECO:0007669"/>
    <property type="project" value="InterPro"/>
</dbReference>
<evidence type="ECO:0000313" key="2">
    <source>
        <dbReference type="EMBL" id="SCV05457.1"/>
    </source>
</evidence>
<accession>A0A1G4KLU3</accession>
<dbReference type="Gene3D" id="3.40.50.300">
    <property type="entry name" value="P-loop containing nucleotide triphosphate hydrolases"/>
    <property type="match status" value="1"/>
</dbReference>
<protein>
    <submittedName>
        <fullName evidence="2">LANO_0H07910g1_1</fullName>
    </submittedName>
</protein>
<gene>
    <name evidence="2" type="ORF">LANO_0H07910G</name>
</gene>
<evidence type="ECO:0000313" key="3">
    <source>
        <dbReference type="Proteomes" id="UP000189911"/>
    </source>
</evidence>
<evidence type="ECO:0000256" key="1">
    <source>
        <dbReference type="SAM" id="MobiDB-lite"/>
    </source>
</evidence>
<keyword evidence="3" id="KW-1185">Reference proteome</keyword>